<evidence type="ECO:0000256" key="7">
    <source>
        <dbReference type="ARBA" id="ARBA00023065"/>
    </source>
</evidence>
<dbReference type="GO" id="GO:0015078">
    <property type="term" value="F:proton transmembrane transporter activity"/>
    <property type="evidence" value="ECO:0007669"/>
    <property type="project" value="InterPro"/>
</dbReference>
<dbReference type="EMBL" id="KQ965749">
    <property type="protein sequence ID" value="KXS16897.1"/>
    <property type="molecule type" value="Genomic_DNA"/>
</dbReference>
<dbReference type="GO" id="GO:0005743">
    <property type="term" value="C:mitochondrial inner membrane"/>
    <property type="evidence" value="ECO:0007669"/>
    <property type="project" value="UniProtKB-SubCell"/>
</dbReference>
<evidence type="ECO:0000256" key="10">
    <source>
        <dbReference type="ARBA" id="ARBA00023310"/>
    </source>
</evidence>
<keyword evidence="8 11" id="KW-0496">Mitochondrion</keyword>
<dbReference type="GO" id="GO:0045259">
    <property type="term" value="C:proton-transporting ATP synthase complex"/>
    <property type="evidence" value="ECO:0007669"/>
    <property type="project" value="UniProtKB-UniRule"/>
</dbReference>
<dbReference type="AlphaFoldDB" id="A0A139AJC6"/>
<keyword evidence="5 11" id="KW-0375">Hydrogen ion transport</keyword>
<evidence type="ECO:0000256" key="5">
    <source>
        <dbReference type="ARBA" id="ARBA00022781"/>
    </source>
</evidence>
<evidence type="ECO:0000256" key="11">
    <source>
        <dbReference type="RuleBase" id="RU367005"/>
    </source>
</evidence>
<evidence type="ECO:0000313" key="12">
    <source>
        <dbReference type="EMBL" id="KXS16897.1"/>
    </source>
</evidence>
<keyword evidence="6 11" id="KW-0999">Mitochondrion inner membrane</keyword>
<comment type="function">
    <text evidence="11">Subunit e, of the mitochondrial membrane ATP synthase complex (F(1)F(0) ATP synthase or Complex V) that produces ATP from ADP in the presence of a proton gradient across the membrane which is generated by electron transport complexes of the respiratory chain. ATP synthase complex consist of a soluble F(1) head domain - the catalytic core - and a membrane F(1) domain - the membrane proton channel. These two domains are linked by a central stalk rotating inside the F(1) region and a stationary peripheral stalk. During catalysis, ATP synthesis in the catalytic domain of F(1) is coupled via a rotary mechanism of the central stalk subunits to proton translocation. In vivo, can only synthesize ATP although its ATP hydrolase activity can be activated artificially in vitro. Part of the complex F(0) domain.</text>
</comment>
<dbReference type="Proteomes" id="UP000070544">
    <property type="component" value="Unassembled WGS sequence"/>
</dbReference>
<keyword evidence="7 11" id="KW-0406">Ion transport</keyword>
<evidence type="ECO:0000313" key="13">
    <source>
        <dbReference type="Proteomes" id="UP000070544"/>
    </source>
</evidence>
<dbReference type="GO" id="GO:0015986">
    <property type="term" value="P:proton motive force-driven ATP synthesis"/>
    <property type="evidence" value="ECO:0007669"/>
    <property type="project" value="InterPro"/>
</dbReference>
<protein>
    <recommendedName>
        <fullName evidence="11">ATP synthase F(0) complex subunit e, mitochondrial</fullName>
    </recommendedName>
</protein>
<evidence type="ECO:0000256" key="9">
    <source>
        <dbReference type="ARBA" id="ARBA00023136"/>
    </source>
</evidence>
<evidence type="ECO:0000256" key="3">
    <source>
        <dbReference type="ARBA" id="ARBA00022448"/>
    </source>
</evidence>
<comment type="subcellular location">
    <subcellularLocation>
        <location evidence="1 11">Mitochondrion inner membrane</location>
    </subcellularLocation>
</comment>
<accession>A0A139AJC6</accession>
<keyword evidence="13" id="KW-1185">Reference proteome</keyword>
<dbReference type="OMA" id="RVAYAAW"/>
<keyword evidence="9" id="KW-0472">Membrane</keyword>
<gene>
    <name evidence="12" type="ORF">M427DRAFT_68678</name>
</gene>
<dbReference type="Pfam" id="PF05680">
    <property type="entry name" value="ATP-synt_E"/>
    <property type="match status" value="1"/>
</dbReference>
<keyword evidence="4 11" id="KW-0138">CF(0)</keyword>
<evidence type="ECO:0000256" key="8">
    <source>
        <dbReference type="ARBA" id="ARBA00023128"/>
    </source>
</evidence>
<name>A0A139AJC6_GONPJ</name>
<evidence type="ECO:0000256" key="6">
    <source>
        <dbReference type="ARBA" id="ARBA00022792"/>
    </source>
</evidence>
<comment type="similarity">
    <text evidence="2 11">Belongs to the ATPase e subunit family.</text>
</comment>
<evidence type="ECO:0000256" key="4">
    <source>
        <dbReference type="ARBA" id="ARBA00022547"/>
    </source>
</evidence>
<keyword evidence="10 11" id="KW-0066">ATP synthesis</keyword>
<organism evidence="12 13">
    <name type="scientific">Gonapodya prolifera (strain JEL478)</name>
    <name type="common">Monoblepharis prolifera</name>
    <dbReference type="NCBI Taxonomy" id="1344416"/>
    <lineage>
        <taxon>Eukaryota</taxon>
        <taxon>Fungi</taxon>
        <taxon>Fungi incertae sedis</taxon>
        <taxon>Chytridiomycota</taxon>
        <taxon>Chytridiomycota incertae sedis</taxon>
        <taxon>Monoblepharidomycetes</taxon>
        <taxon>Monoblepharidales</taxon>
        <taxon>Gonapodyaceae</taxon>
        <taxon>Gonapodya</taxon>
    </lineage>
</organism>
<evidence type="ECO:0000256" key="1">
    <source>
        <dbReference type="ARBA" id="ARBA00004273"/>
    </source>
</evidence>
<dbReference type="OrthoDB" id="2125027at2759"/>
<dbReference type="InterPro" id="IPR008386">
    <property type="entry name" value="ATP_synth_F0_esu_mt"/>
</dbReference>
<comment type="subunit">
    <text evidence="11">F-type ATPases have 2 components, CF(1) - the catalytic core - and CF(0) - the membrane proton channel. CF(1) and CF(0) have multiple subunits.</text>
</comment>
<evidence type="ECO:0000256" key="2">
    <source>
        <dbReference type="ARBA" id="ARBA00007333"/>
    </source>
</evidence>
<sequence>MANPIVNYATVNYLRWSALAFGAYYGFSKDLSLRAFVKERADNETKREYDLLVEEARVAYAAWKDKKFADANPGLIIDSESYRYSPEALIDWAIGGAEKEEQSKKK</sequence>
<reference evidence="12 13" key="1">
    <citation type="journal article" date="2015" name="Genome Biol. Evol.">
        <title>Phylogenomic analyses indicate that early fungi evolved digesting cell walls of algal ancestors of land plants.</title>
        <authorList>
            <person name="Chang Y."/>
            <person name="Wang S."/>
            <person name="Sekimoto S."/>
            <person name="Aerts A.L."/>
            <person name="Choi C."/>
            <person name="Clum A."/>
            <person name="LaButti K.M."/>
            <person name="Lindquist E.A."/>
            <person name="Yee Ngan C."/>
            <person name="Ohm R.A."/>
            <person name="Salamov A.A."/>
            <person name="Grigoriev I.V."/>
            <person name="Spatafora J.W."/>
            <person name="Berbee M.L."/>
        </authorList>
    </citation>
    <scope>NUCLEOTIDE SEQUENCE [LARGE SCALE GENOMIC DNA]</scope>
    <source>
        <strain evidence="12 13">JEL478</strain>
    </source>
</reference>
<proteinExistence type="inferred from homology"/>
<keyword evidence="3 11" id="KW-0813">Transport</keyword>